<dbReference type="Pfam" id="PF07291">
    <property type="entry name" value="MauE"/>
    <property type="match status" value="1"/>
</dbReference>
<comment type="subcellular location">
    <subcellularLocation>
        <location evidence="1">Membrane</location>
        <topology evidence="1">Multi-pass membrane protein</topology>
    </subcellularLocation>
</comment>
<feature type="transmembrane region" description="Helical" evidence="5">
    <location>
        <begin position="6"/>
        <end position="27"/>
    </location>
</feature>
<sequence>MSTPAVAAVAGAAPVLLAGVFAVSGRVKLTSRTARARSAASALGTLVGKDRAPTVYGGVGVAEVTIAALLLAGGLATWWPALTVPARVVAGATAVAAAGFLGYLAYSRVAAPGSSCGCVSARSAPVTWRSFVRAGLLLAVALVALVAPVAWPTAVASHPYPVVAALLAGGAAMVLLSPEADHEWLLPLRRLYARMRPHPLAGLAYDLPLASTLRQLEASDAYRGIGTRLRSDVLEHWDSGAWRIVCYHADGGQTAVFAVPRLRYDPDAVRLALVDDPLVATA</sequence>
<reference evidence="7" key="1">
    <citation type="submission" date="2020-08" db="EMBL/GenBank/DDBJ databases">
        <title>Whole genome shotgun sequence of Actinocatenispora sera NBRC 101916.</title>
        <authorList>
            <person name="Komaki H."/>
            <person name="Tamura T."/>
        </authorList>
    </citation>
    <scope>NUCLEOTIDE SEQUENCE</scope>
    <source>
        <strain evidence="7">NBRC 101916</strain>
    </source>
</reference>
<keyword evidence="3 5" id="KW-1133">Transmembrane helix</keyword>
<name>A0A810L2X1_9ACTN</name>
<feature type="transmembrane region" description="Helical" evidence="5">
    <location>
        <begin position="85"/>
        <end position="106"/>
    </location>
</feature>
<dbReference type="GO" id="GO:0016020">
    <property type="term" value="C:membrane"/>
    <property type="evidence" value="ECO:0007669"/>
    <property type="project" value="UniProtKB-SubCell"/>
</dbReference>
<accession>A0A810L2X1</accession>
<dbReference type="KEGG" id="aser:Asera_38510"/>
<feature type="domain" description="Methylamine utilisation protein MauE" evidence="6">
    <location>
        <begin position="10"/>
        <end position="146"/>
    </location>
</feature>
<gene>
    <name evidence="7" type="ORF">Asera_38510</name>
</gene>
<dbReference type="RefSeq" id="WP_051802656.1">
    <property type="nucleotide sequence ID" value="NZ_AP023354.1"/>
</dbReference>
<dbReference type="InterPro" id="IPR009908">
    <property type="entry name" value="Methylamine_util_MauE"/>
</dbReference>
<dbReference type="EMBL" id="AP023354">
    <property type="protein sequence ID" value="BCJ29743.1"/>
    <property type="molecule type" value="Genomic_DNA"/>
</dbReference>
<evidence type="ECO:0000313" key="8">
    <source>
        <dbReference type="Proteomes" id="UP000680750"/>
    </source>
</evidence>
<evidence type="ECO:0000256" key="5">
    <source>
        <dbReference type="SAM" id="Phobius"/>
    </source>
</evidence>
<dbReference type="Proteomes" id="UP000680750">
    <property type="component" value="Chromosome"/>
</dbReference>
<keyword evidence="8" id="KW-1185">Reference proteome</keyword>
<evidence type="ECO:0000259" key="6">
    <source>
        <dbReference type="Pfam" id="PF07291"/>
    </source>
</evidence>
<evidence type="ECO:0000256" key="4">
    <source>
        <dbReference type="ARBA" id="ARBA00023136"/>
    </source>
</evidence>
<dbReference type="GO" id="GO:0030416">
    <property type="term" value="P:methylamine metabolic process"/>
    <property type="evidence" value="ECO:0007669"/>
    <property type="project" value="InterPro"/>
</dbReference>
<evidence type="ECO:0000256" key="2">
    <source>
        <dbReference type="ARBA" id="ARBA00022692"/>
    </source>
</evidence>
<evidence type="ECO:0000313" key="7">
    <source>
        <dbReference type="EMBL" id="BCJ29743.1"/>
    </source>
</evidence>
<keyword evidence="2 5" id="KW-0812">Transmembrane</keyword>
<feature type="transmembrane region" description="Helical" evidence="5">
    <location>
        <begin position="55"/>
        <end position="79"/>
    </location>
</feature>
<evidence type="ECO:0000256" key="1">
    <source>
        <dbReference type="ARBA" id="ARBA00004141"/>
    </source>
</evidence>
<dbReference type="AlphaFoldDB" id="A0A810L2X1"/>
<feature type="transmembrane region" description="Helical" evidence="5">
    <location>
        <begin position="131"/>
        <end position="151"/>
    </location>
</feature>
<proteinExistence type="predicted"/>
<protein>
    <recommendedName>
        <fullName evidence="6">Methylamine utilisation protein MauE domain-containing protein</fullName>
    </recommendedName>
</protein>
<organism evidence="7 8">
    <name type="scientific">Actinocatenispora sera</name>
    <dbReference type="NCBI Taxonomy" id="390989"/>
    <lineage>
        <taxon>Bacteria</taxon>
        <taxon>Bacillati</taxon>
        <taxon>Actinomycetota</taxon>
        <taxon>Actinomycetes</taxon>
        <taxon>Micromonosporales</taxon>
        <taxon>Micromonosporaceae</taxon>
        <taxon>Actinocatenispora</taxon>
    </lineage>
</organism>
<keyword evidence="4 5" id="KW-0472">Membrane</keyword>
<evidence type="ECO:0000256" key="3">
    <source>
        <dbReference type="ARBA" id="ARBA00022989"/>
    </source>
</evidence>